<evidence type="ECO:0000313" key="3">
    <source>
        <dbReference type="Proteomes" id="UP000240739"/>
    </source>
</evidence>
<dbReference type="AlphaFoldDB" id="A0A2T4UCA8"/>
<accession>A0A2T4UCA8</accession>
<feature type="domain" description="Glycosyltransferase 2-like" evidence="1">
    <location>
        <begin position="7"/>
        <end position="123"/>
    </location>
</feature>
<dbReference type="OrthoDB" id="3183633at2"/>
<name>A0A2T4UCA8_9ACTN</name>
<sequence length="295" mass="32742">MSTPDVSLVIPAWGTHVTYLPPAIESLLEQEGPRTEIIVVDNASDVPVPPLPPQVRVIRTPQRLPVGGARNAGLDAAIAPAIMFWDADDVMLPGTLRRLSEVLDGDPRVVAVTMDSVRWTPETGPGERWPWPRSVMYALCRRPRLFAIIAQVYCPFTTTGPALMRTAEVRDAGGFASDIAFFEDWALASSLTVRGRIVMLREIARWYRIHDESLTLGHLGHPDEHLWLAGLRRRARTDHRRPRWLKAMLPLFRVHHEMRIRRGRKSTAGVGYYESALADVDGAAGAKEAAGSPSP</sequence>
<dbReference type="SUPFAM" id="SSF53448">
    <property type="entry name" value="Nucleotide-diphospho-sugar transferases"/>
    <property type="match status" value="1"/>
</dbReference>
<dbReference type="InterPro" id="IPR001173">
    <property type="entry name" value="Glyco_trans_2-like"/>
</dbReference>
<protein>
    <recommendedName>
        <fullName evidence="1">Glycosyltransferase 2-like domain-containing protein</fullName>
    </recommendedName>
</protein>
<gene>
    <name evidence="2" type="ORF">C7Y72_19885</name>
</gene>
<dbReference type="EMBL" id="PYYB01000004">
    <property type="protein sequence ID" value="PTL54847.1"/>
    <property type="molecule type" value="Genomic_DNA"/>
</dbReference>
<proteinExistence type="predicted"/>
<organism evidence="2 3">
    <name type="scientific">Paraconexibacter algicola</name>
    <dbReference type="NCBI Taxonomy" id="2133960"/>
    <lineage>
        <taxon>Bacteria</taxon>
        <taxon>Bacillati</taxon>
        <taxon>Actinomycetota</taxon>
        <taxon>Thermoleophilia</taxon>
        <taxon>Solirubrobacterales</taxon>
        <taxon>Paraconexibacteraceae</taxon>
        <taxon>Paraconexibacter</taxon>
    </lineage>
</organism>
<dbReference type="Proteomes" id="UP000240739">
    <property type="component" value="Unassembled WGS sequence"/>
</dbReference>
<dbReference type="PANTHER" id="PTHR43685">
    <property type="entry name" value="GLYCOSYLTRANSFERASE"/>
    <property type="match status" value="1"/>
</dbReference>
<reference evidence="2 3" key="1">
    <citation type="submission" date="2018-03" db="EMBL/GenBank/DDBJ databases">
        <title>Aquarubrobacter algicola gen. nov., sp. nov., a novel actinobacterium isolated from shallow eutrophic lake during the end of cyanobacterial harmful algal blooms.</title>
        <authorList>
            <person name="Chun S.J."/>
        </authorList>
    </citation>
    <scope>NUCLEOTIDE SEQUENCE [LARGE SCALE GENOMIC DNA]</scope>
    <source>
        <strain evidence="2 3">Seoho-28</strain>
    </source>
</reference>
<keyword evidence="3" id="KW-1185">Reference proteome</keyword>
<dbReference type="InterPro" id="IPR050834">
    <property type="entry name" value="Glycosyltransf_2"/>
</dbReference>
<dbReference type="Pfam" id="PF00535">
    <property type="entry name" value="Glycos_transf_2"/>
    <property type="match status" value="1"/>
</dbReference>
<dbReference type="PANTHER" id="PTHR43685:SF2">
    <property type="entry name" value="GLYCOSYLTRANSFERASE 2-LIKE DOMAIN-CONTAINING PROTEIN"/>
    <property type="match status" value="1"/>
</dbReference>
<evidence type="ECO:0000313" key="2">
    <source>
        <dbReference type="EMBL" id="PTL54847.1"/>
    </source>
</evidence>
<dbReference type="CDD" id="cd00761">
    <property type="entry name" value="Glyco_tranf_GTA_type"/>
    <property type="match status" value="1"/>
</dbReference>
<dbReference type="InterPro" id="IPR029044">
    <property type="entry name" value="Nucleotide-diphossugar_trans"/>
</dbReference>
<dbReference type="RefSeq" id="WP_107570947.1">
    <property type="nucleotide sequence ID" value="NZ_PYYB01000004.1"/>
</dbReference>
<comment type="caution">
    <text evidence="2">The sequence shown here is derived from an EMBL/GenBank/DDBJ whole genome shotgun (WGS) entry which is preliminary data.</text>
</comment>
<evidence type="ECO:0000259" key="1">
    <source>
        <dbReference type="Pfam" id="PF00535"/>
    </source>
</evidence>
<dbReference type="Gene3D" id="3.90.550.10">
    <property type="entry name" value="Spore Coat Polysaccharide Biosynthesis Protein SpsA, Chain A"/>
    <property type="match status" value="1"/>
</dbReference>